<dbReference type="PANTHER" id="PTHR33706">
    <property type="entry name" value="MORN VARIANT REPEAT PROTEIN"/>
    <property type="match status" value="1"/>
</dbReference>
<organism evidence="1 2">
    <name type="scientific">Paramecium pentaurelia</name>
    <dbReference type="NCBI Taxonomy" id="43138"/>
    <lineage>
        <taxon>Eukaryota</taxon>
        <taxon>Sar</taxon>
        <taxon>Alveolata</taxon>
        <taxon>Ciliophora</taxon>
        <taxon>Intramacronucleata</taxon>
        <taxon>Oligohymenophorea</taxon>
        <taxon>Peniculida</taxon>
        <taxon>Parameciidae</taxon>
        <taxon>Paramecium</taxon>
    </lineage>
</organism>
<keyword evidence="2" id="KW-1185">Reference proteome</keyword>
<evidence type="ECO:0000313" key="1">
    <source>
        <dbReference type="EMBL" id="CAD8204863.1"/>
    </source>
</evidence>
<sequence>MNFQNLNTLICQEQSIQKHDIKLLEILKWDEIKKKLVKITIEITFTQDNKIVYSQEGVILRIEQVNDSIENQELLTNMEQIKYAQWQGEYGENNRKNGYWRVIWRGKPLRRVGGYYQNGLKQGIWNELNKNFWILAQIQERGQYFKGQKNGEWIYFFDDKKIGGGSYNQSGQKNGKWIELGDGFYNHSQVTYEGEYKNGKKIGLWDIWFKKHIVGKQNYMIGGGSYDQEDQNKIGKWIELSDGFQEFCQVTCSGEYQIGKRIGQWSIWYKYWETNNYKEIGGGFYDEEGSMKIGRWIELSDEFKCDLQITINGEYNNGKRVGIWQKINIQNNKIYSQINSDK</sequence>
<evidence type="ECO:0000313" key="2">
    <source>
        <dbReference type="Proteomes" id="UP000689195"/>
    </source>
</evidence>
<dbReference type="PANTHER" id="PTHR33706:SF1">
    <property type="entry name" value="TPR REPEAT PROTEIN"/>
    <property type="match status" value="1"/>
</dbReference>
<gene>
    <name evidence="1" type="ORF">PPENT_87.1.T1390017</name>
</gene>
<dbReference type="AlphaFoldDB" id="A0A8S1XUZ7"/>
<dbReference type="EMBL" id="CAJJDO010000139">
    <property type="protein sequence ID" value="CAD8204863.1"/>
    <property type="molecule type" value="Genomic_DNA"/>
</dbReference>
<reference evidence="1" key="1">
    <citation type="submission" date="2021-01" db="EMBL/GenBank/DDBJ databases">
        <authorList>
            <consortium name="Genoscope - CEA"/>
            <person name="William W."/>
        </authorList>
    </citation>
    <scope>NUCLEOTIDE SEQUENCE</scope>
</reference>
<comment type="caution">
    <text evidence="1">The sequence shown here is derived from an EMBL/GenBank/DDBJ whole genome shotgun (WGS) entry which is preliminary data.</text>
</comment>
<dbReference type="OrthoDB" id="309341at2759"/>
<protein>
    <submittedName>
        <fullName evidence="1">Uncharacterized protein</fullName>
    </submittedName>
</protein>
<dbReference type="Proteomes" id="UP000689195">
    <property type="component" value="Unassembled WGS sequence"/>
</dbReference>
<name>A0A8S1XUZ7_9CILI</name>
<proteinExistence type="predicted"/>
<accession>A0A8S1XUZ7</accession>